<evidence type="ECO:0000313" key="3">
    <source>
        <dbReference type="Proteomes" id="UP000063699"/>
    </source>
</evidence>
<dbReference type="AlphaFoldDB" id="A0A0N9HX57"/>
<accession>A0A0N9HX57</accession>
<dbReference type="KEGG" id="kphy:AOZ06_14855"/>
<dbReference type="Gene3D" id="3.30.70.100">
    <property type="match status" value="1"/>
</dbReference>
<dbReference type="Proteomes" id="UP000063699">
    <property type="component" value="Chromosome"/>
</dbReference>
<dbReference type="EMBL" id="CP012752">
    <property type="protein sequence ID" value="ALG08026.1"/>
    <property type="molecule type" value="Genomic_DNA"/>
</dbReference>
<protein>
    <recommendedName>
        <fullName evidence="1">NIPSNAP domain-containing protein</fullName>
    </recommendedName>
</protein>
<keyword evidence="3" id="KW-1185">Reference proteome</keyword>
<evidence type="ECO:0000259" key="1">
    <source>
        <dbReference type="Pfam" id="PF07978"/>
    </source>
</evidence>
<reference evidence="2 3" key="1">
    <citation type="submission" date="2015-07" db="EMBL/GenBank/DDBJ databases">
        <title>Genome sequencing of Kibdelosporangium phytohabitans.</title>
        <authorList>
            <person name="Qin S."/>
            <person name="Xing K."/>
        </authorList>
    </citation>
    <scope>NUCLEOTIDE SEQUENCE [LARGE SCALE GENOMIC DNA]</scope>
    <source>
        <strain evidence="2 3">KLBMP1111</strain>
    </source>
</reference>
<dbReference type="InterPro" id="IPR012577">
    <property type="entry name" value="NIPSNAP"/>
</dbReference>
<evidence type="ECO:0000313" key="2">
    <source>
        <dbReference type="EMBL" id="ALG08026.1"/>
    </source>
</evidence>
<feature type="domain" description="NIPSNAP" evidence="1">
    <location>
        <begin position="3"/>
        <end position="98"/>
    </location>
</feature>
<dbReference type="Pfam" id="PF07978">
    <property type="entry name" value="NIPSNAP"/>
    <property type="match status" value="1"/>
</dbReference>
<dbReference type="STRING" id="860235.AOZ06_14855"/>
<gene>
    <name evidence="2" type="ORF">AOZ06_14855</name>
</gene>
<dbReference type="OrthoDB" id="9809695at2"/>
<sequence>MIVELRQYTLKPGQRDTLVDIFQRHFVHTQQAVGITLIGLFHDLDNPDKFVWLRGFPDMDSRKAALAAFYEHGEAWKTHGPAANATMLDSDDVLLLRPLGKTAIEVAHGQYTAIISPDPIEVADPVMSFEPLVTENTYPRLPVRADKMYVSIQPGDGKGLRLRPTAGSAMR</sequence>
<organism evidence="2 3">
    <name type="scientific">Kibdelosporangium phytohabitans</name>
    <dbReference type="NCBI Taxonomy" id="860235"/>
    <lineage>
        <taxon>Bacteria</taxon>
        <taxon>Bacillati</taxon>
        <taxon>Actinomycetota</taxon>
        <taxon>Actinomycetes</taxon>
        <taxon>Pseudonocardiales</taxon>
        <taxon>Pseudonocardiaceae</taxon>
        <taxon>Kibdelosporangium</taxon>
    </lineage>
</organism>
<dbReference type="SUPFAM" id="SSF54909">
    <property type="entry name" value="Dimeric alpha+beta barrel"/>
    <property type="match status" value="1"/>
</dbReference>
<dbReference type="RefSeq" id="WP_054289933.1">
    <property type="nucleotide sequence ID" value="NZ_CP012752.1"/>
</dbReference>
<dbReference type="InterPro" id="IPR011008">
    <property type="entry name" value="Dimeric_a/b-barrel"/>
</dbReference>
<name>A0A0N9HX57_9PSEU</name>
<proteinExistence type="predicted"/>